<organism evidence="1 2">
    <name type="scientific">Arctium lappa</name>
    <name type="common">Greater burdock</name>
    <name type="synonym">Lappa major</name>
    <dbReference type="NCBI Taxonomy" id="4217"/>
    <lineage>
        <taxon>Eukaryota</taxon>
        <taxon>Viridiplantae</taxon>
        <taxon>Streptophyta</taxon>
        <taxon>Embryophyta</taxon>
        <taxon>Tracheophyta</taxon>
        <taxon>Spermatophyta</taxon>
        <taxon>Magnoliopsida</taxon>
        <taxon>eudicotyledons</taxon>
        <taxon>Gunneridae</taxon>
        <taxon>Pentapetalae</taxon>
        <taxon>asterids</taxon>
        <taxon>campanulids</taxon>
        <taxon>Asterales</taxon>
        <taxon>Asteraceae</taxon>
        <taxon>Carduoideae</taxon>
        <taxon>Cardueae</taxon>
        <taxon>Arctiinae</taxon>
        <taxon>Arctium</taxon>
    </lineage>
</organism>
<name>A0ACB9B3P5_ARCLA</name>
<protein>
    <submittedName>
        <fullName evidence="1">Uncharacterized protein</fullName>
    </submittedName>
</protein>
<keyword evidence="2" id="KW-1185">Reference proteome</keyword>
<dbReference type="EMBL" id="CM042053">
    <property type="protein sequence ID" value="KAI3715315.1"/>
    <property type="molecule type" value="Genomic_DNA"/>
</dbReference>
<reference evidence="2" key="1">
    <citation type="journal article" date="2022" name="Mol. Ecol. Resour.">
        <title>The genomes of chicory, endive, great burdock and yacon provide insights into Asteraceae palaeo-polyploidization history and plant inulin production.</title>
        <authorList>
            <person name="Fan W."/>
            <person name="Wang S."/>
            <person name="Wang H."/>
            <person name="Wang A."/>
            <person name="Jiang F."/>
            <person name="Liu H."/>
            <person name="Zhao H."/>
            <person name="Xu D."/>
            <person name="Zhang Y."/>
        </authorList>
    </citation>
    <scope>NUCLEOTIDE SEQUENCE [LARGE SCALE GENOMIC DNA]</scope>
    <source>
        <strain evidence="2">cv. Niubang</strain>
    </source>
</reference>
<reference evidence="1 2" key="2">
    <citation type="journal article" date="2022" name="Mol. Ecol. Resour.">
        <title>The genomes of chicory, endive, great burdock and yacon provide insights into Asteraceae paleo-polyploidization history and plant inulin production.</title>
        <authorList>
            <person name="Fan W."/>
            <person name="Wang S."/>
            <person name="Wang H."/>
            <person name="Wang A."/>
            <person name="Jiang F."/>
            <person name="Liu H."/>
            <person name="Zhao H."/>
            <person name="Xu D."/>
            <person name="Zhang Y."/>
        </authorList>
    </citation>
    <scope>NUCLEOTIDE SEQUENCE [LARGE SCALE GENOMIC DNA]</scope>
    <source>
        <strain evidence="2">cv. Niubang</strain>
    </source>
</reference>
<dbReference type="Proteomes" id="UP001055879">
    <property type="component" value="Linkage Group LG07"/>
</dbReference>
<sequence>MKSLEKTKSPEKTKSSAKGSTIFSVSLSVLRSESVLNAKCNLRFSCITQRELCVSRASSKAHLASPVPHAKCSLLLLQLTQSYFAYSSVHKLFASQASHAKFSLRLPRLTQSSVCVSVCSRKALFAFQPSHAKPSLRNRLLTHSKFAYQAQFYKNDLMMSLGTENRPPVLIDENEFTQWQDRFLNFIERQKNGNDMMIILSEGPFEKPKLASGLYKPTKEYSHDELSAYQADRDIKENLMLALPNSVYNRIDCFKTHPNLMWQQLEKIMLGSSVATQLRHTRRNQRSQGDDKETKSSKVYLLIKIRSKILFSQLQLFYFVVPAPTTIVHSRSFKRGVSSKAQADESTVRSSLFQSGPDLSKAAKTNQTERCREEFFF</sequence>
<gene>
    <name evidence="1" type="ORF">L6452_22294</name>
</gene>
<comment type="caution">
    <text evidence="1">The sequence shown here is derived from an EMBL/GenBank/DDBJ whole genome shotgun (WGS) entry which is preliminary data.</text>
</comment>
<evidence type="ECO:0000313" key="2">
    <source>
        <dbReference type="Proteomes" id="UP001055879"/>
    </source>
</evidence>
<proteinExistence type="predicted"/>
<accession>A0ACB9B3P5</accession>
<evidence type="ECO:0000313" key="1">
    <source>
        <dbReference type="EMBL" id="KAI3715315.1"/>
    </source>
</evidence>